<dbReference type="EMBL" id="JAANOU010000001">
    <property type="protein sequence ID" value="NIH80059.1"/>
    <property type="molecule type" value="Genomic_DNA"/>
</dbReference>
<name>A0ABX0SSW2_9PSEU</name>
<keyword evidence="3" id="KW-1185">Reference proteome</keyword>
<gene>
    <name evidence="2" type="ORF">FHX46_002589</name>
</gene>
<dbReference type="Proteomes" id="UP000754495">
    <property type="component" value="Unassembled WGS sequence"/>
</dbReference>
<feature type="domain" description="Cupin type-2" evidence="1">
    <location>
        <begin position="36"/>
        <end position="95"/>
    </location>
</feature>
<organism evidence="2 3">
    <name type="scientific">Amycolatopsis viridis</name>
    <dbReference type="NCBI Taxonomy" id="185678"/>
    <lineage>
        <taxon>Bacteria</taxon>
        <taxon>Bacillati</taxon>
        <taxon>Actinomycetota</taxon>
        <taxon>Actinomycetes</taxon>
        <taxon>Pseudonocardiales</taxon>
        <taxon>Pseudonocardiaceae</taxon>
        <taxon>Amycolatopsis</taxon>
    </lineage>
</organism>
<comment type="caution">
    <text evidence="2">The sequence shown here is derived from an EMBL/GenBank/DDBJ whole genome shotgun (WGS) entry which is preliminary data.</text>
</comment>
<sequence>MTNFRTLTSVEGLPLIGGSGRFRVLQNTPRGLLLELEYPAGVSSPEHTHDHDSFVYVLSGELTGTVDGVPARLGPGDTVLHPRGVRHTVSAITDSRWLEFKAPPPEVGRVLR</sequence>
<evidence type="ECO:0000313" key="3">
    <source>
        <dbReference type="Proteomes" id="UP000754495"/>
    </source>
</evidence>
<dbReference type="RefSeq" id="WP_313886114.1">
    <property type="nucleotide sequence ID" value="NZ_JAANOU010000001.1"/>
</dbReference>
<evidence type="ECO:0000259" key="1">
    <source>
        <dbReference type="Pfam" id="PF07883"/>
    </source>
</evidence>
<protein>
    <submittedName>
        <fullName evidence="2">Quercetin dioxygenase-like cupin family protein</fullName>
    </submittedName>
</protein>
<dbReference type="Pfam" id="PF07883">
    <property type="entry name" value="Cupin_2"/>
    <property type="match status" value="1"/>
</dbReference>
<accession>A0ABX0SSW2</accession>
<dbReference type="InterPro" id="IPR013096">
    <property type="entry name" value="Cupin_2"/>
</dbReference>
<evidence type="ECO:0000313" key="2">
    <source>
        <dbReference type="EMBL" id="NIH80059.1"/>
    </source>
</evidence>
<dbReference type="SUPFAM" id="SSF51182">
    <property type="entry name" value="RmlC-like cupins"/>
    <property type="match status" value="1"/>
</dbReference>
<proteinExistence type="predicted"/>
<dbReference type="InterPro" id="IPR014710">
    <property type="entry name" value="RmlC-like_jellyroll"/>
</dbReference>
<dbReference type="InterPro" id="IPR011051">
    <property type="entry name" value="RmlC_Cupin_sf"/>
</dbReference>
<dbReference type="Gene3D" id="2.60.120.10">
    <property type="entry name" value="Jelly Rolls"/>
    <property type="match status" value="1"/>
</dbReference>
<reference evidence="2 3" key="1">
    <citation type="submission" date="2020-03" db="EMBL/GenBank/DDBJ databases">
        <title>Sequencing the genomes of 1000 actinobacteria strains.</title>
        <authorList>
            <person name="Klenk H.-P."/>
        </authorList>
    </citation>
    <scope>NUCLEOTIDE SEQUENCE [LARGE SCALE GENOMIC DNA]</scope>
    <source>
        <strain evidence="2 3">DSM 45668</strain>
    </source>
</reference>